<dbReference type="RefSeq" id="WP_273248088.1">
    <property type="nucleotide sequence ID" value="NZ_VENJ01000003.1"/>
</dbReference>
<protein>
    <submittedName>
        <fullName evidence="2">Glyoxalase</fullName>
    </submittedName>
</protein>
<evidence type="ECO:0000259" key="1">
    <source>
        <dbReference type="PROSITE" id="PS51819"/>
    </source>
</evidence>
<dbReference type="EMBL" id="VENJ01000003">
    <property type="protein sequence ID" value="MTJ03554.1"/>
    <property type="molecule type" value="Genomic_DNA"/>
</dbReference>
<dbReference type="InterPro" id="IPR004360">
    <property type="entry name" value="Glyas_Fos-R_dOase_dom"/>
</dbReference>
<dbReference type="InterPro" id="IPR037523">
    <property type="entry name" value="VOC_core"/>
</dbReference>
<accession>A0A7C9L7A6</accession>
<gene>
    <name evidence="2" type="ORF">FH759_02505</name>
</gene>
<dbReference type="Proteomes" id="UP000483078">
    <property type="component" value="Unassembled WGS sequence"/>
</dbReference>
<dbReference type="PANTHER" id="PTHR21366">
    <property type="entry name" value="GLYOXALASE FAMILY PROTEIN"/>
    <property type="match status" value="1"/>
</dbReference>
<dbReference type="PANTHER" id="PTHR21366:SF22">
    <property type="entry name" value="VOC DOMAIN-CONTAINING PROTEIN"/>
    <property type="match status" value="1"/>
</dbReference>
<proteinExistence type="predicted"/>
<dbReference type="SUPFAM" id="SSF54593">
    <property type="entry name" value="Glyoxalase/Bleomycin resistance protein/Dihydroxybiphenyl dioxygenase"/>
    <property type="match status" value="1"/>
</dbReference>
<name>A0A7C9L7A6_9RHOB</name>
<dbReference type="AlphaFoldDB" id="A0A7C9L7A6"/>
<dbReference type="Pfam" id="PF00903">
    <property type="entry name" value="Glyoxalase"/>
    <property type="match status" value="1"/>
</dbReference>
<feature type="domain" description="VOC" evidence="1">
    <location>
        <begin position="6"/>
        <end position="131"/>
    </location>
</feature>
<evidence type="ECO:0000313" key="3">
    <source>
        <dbReference type="Proteomes" id="UP000483078"/>
    </source>
</evidence>
<dbReference type="InterPro" id="IPR029068">
    <property type="entry name" value="Glyas_Bleomycin-R_OHBP_Dase"/>
</dbReference>
<reference evidence="2 3" key="1">
    <citation type="submission" date="2019-06" db="EMBL/GenBank/DDBJ databases">
        <title>Enrichment of Autotrophic Halophilic Microorganisms from Red Sea Brine Pool Using Microbial Electrosynthesis System.</title>
        <authorList>
            <person name="Alqahtani M.F."/>
            <person name="Bajracharya S."/>
            <person name="Katuri K.P."/>
            <person name="Ali M."/>
            <person name="Saikaly P.E."/>
        </authorList>
    </citation>
    <scope>NUCLEOTIDE SEQUENCE [LARGE SCALE GENOMIC DNA]</scope>
    <source>
        <strain evidence="2">MES6</strain>
    </source>
</reference>
<dbReference type="InterPro" id="IPR050383">
    <property type="entry name" value="GlyoxalaseI/FosfomycinResist"/>
</dbReference>
<evidence type="ECO:0000313" key="2">
    <source>
        <dbReference type="EMBL" id="MTJ03554.1"/>
    </source>
</evidence>
<dbReference type="PROSITE" id="PS51819">
    <property type="entry name" value="VOC"/>
    <property type="match status" value="1"/>
</dbReference>
<comment type="caution">
    <text evidence="2">The sequence shown here is derived from an EMBL/GenBank/DDBJ whole genome shotgun (WGS) entry which is preliminary data.</text>
</comment>
<dbReference type="Gene3D" id="3.10.180.10">
    <property type="entry name" value="2,3-Dihydroxybiphenyl 1,2-Dioxygenase, domain 1"/>
    <property type="match status" value="1"/>
</dbReference>
<organism evidence="2 3">
    <name type="scientific">Sediminimonas qiaohouensis</name>
    <dbReference type="NCBI Taxonomy" id="552061"/>
    <lineage>
        <taxon>Bacteria</taxon>
        <taxon>Pseudomonadati</taxon>
        <taxon>Pseudomonadota</taxon>
        <taxon>Alphaproteobacteria</taxon>
        <taxon>Rhodobacterales</taxon>
        <taxon>Roseobacteraceae</taxon>
        <taxon>Sediminimonas</taxon>
    </lineage>
</organism>
<sequence length="137" mass="15035">MPEPTGILETVLYTDDLDRAKTFYEAIMGLSPVFSDARMAAFDVAARGMLLIFRRGETLAPVETPFGTIPPHDGTGPLHIAFSIAKTDLETWRETLAAHGVEIESVVNWPRGGQSLYFRDPDGHCLELATPGLWPGH</sequence>